<evidence type="ECO:0000259" key="7">
    <source>
        <dbReference type="Pfam" id="PF02562"/>
    </source>
</evidence>
<keyword evidence="4" id="KW-0547">Nucleotide-binding</keyword>
<dbReference type="InterPro" id="IPR003714">
    <property type="entry name" value="PhoH"/>
</dbReference>
<evidence type="ECO:0000256" key="3">
    <source>
        <dbReference type="ARBA" id="ARBA00022490"/>
    </source>
</evidence>
<dbReference type="InterPro" id="IPR051451">
    <property type="entry name" value="PhoH2-like"/>
</dbReference>
<gene>
    <name evidence="8" type="ORF">HMPREF0661_00760</name>
</gene>
<dbReference type="GO" id="GO:0005829">
    <property type="term" value="C:cytosol"/>
    <property type="evidence" value="ECO:0007669"/>
    <property type="project" value="TreeGrafter"/>
</dbReference>
<sequence length="315" mass="35252">MIEKHIVLEDIDPVVFYGVGNGHLQIIKSLFPKLRIVARDNVIRILGDEEEMVKIEEDIETMRKHVERYNTITEEDILDIVKGRKTKADAVKDVLVYSVSGRPIKGRSEHQQQLIDAFEKNDMIFAVGPAGTGKTYLSIALAVKALKEKAAKKIILSRPAVEAGEKLGFLPGDMKDKIDPYLQPLYDALEDMIPAVKLQDMMDKHIIQIAPLAFMRGRTLSDAVVILDEAQNTTPAQIRMFLTRMGWNTKIVITGDLTQIDLPHAEKSGLKEALSILNGVDGISVVNLDNKDIVRHKLVTRIVNAYEAHDKASKR</sequence>
<evidence type="ECO:0000256" key="6">
    <source>
        <dbReference type="ARBA" id="ARBA00039970"/>
    </source>
</evidence>
<dbReference type="FunFam" id="3.40.50.300:FF:000013">
    <property type="entry name" value="PhoH family ATPase"/>
    <property type="match status" value="1"/>
</dbReference>
<evidence type="ECO:0000256" key="4">
    <source>
        <dbReference type="ARBA" id="ARBA00022741"/>
    </source>
</evidence>
<dbReference type="GO" id="GO:0005524">
    <property type="term" value="F:ATP binding"/>
    <property type="evidence" value="ECO:0007669"/>
    <property type="project" value="UniProtKB-KW"/>
</dbReference>
<dbReference type="PANTHER" id="PTHR30473">
    <property type="entry name" value="PROTEIN PHOH"/>
    <property type="match status" value="1"/>
</dbReference>
<comment type="subcellular location">
    <subcellularLocation>
        <location evidence="1">Cytoplasm</location>
    </subcellularLocation>
</comment>
<evidence type="ECO:0000313" key="9">
    <source>
        <dbReference type="Proteomes" id="UP000029578"/>
    </source>
</evidence>
<name>A0A096DGT5_9BACT</name>
<organism evidence="8 9">
    <name type="scientific">Prevotella melaninogenica DNF00666</name>
    <dbReference type="NCBI Taxonomy" id="1401073"/>
    <lineage>
        <taxon>Bacteria</taxon>
        <taxon>Pseudomonadati</taxon>
        <taxon>Bacteroidota</taxon>
        <taxon>Bacteroidia</taxon>
        <taxon>Bacteroidales</taxon>
        <taxon>Prevotellaceae</taxon>
        <taxon>Prevotella</taxon>
    </lineage>
</organism>
<dbReference type="Proteomes" id="UP000029578">
    <property type="component" value="Unassembled WGS sequence"/>
</dbReference>
<dbReference type="SUPFAM" id="SSF52540">
    <property type="entry name" value="P-loop containing nucleoside triphosphate hydrolases"/>
    <property type="match status" value="1"/>
</dbReference>
<protein>
    <recommendedName>
        <fullName evidence="6">PhoH-like protein</fullName>
    </recommendedName>
</protein>
<dbReference type="AlphaFoldDB" id="A0A096DGT5"/>
<dbReference type="EMBL" id="JRNS01000063">
    <property type="protein sequence ID" value="KGF56739.1"/>
    <property type="molecule type" value="Genomic_DNA"/>
</dbReference>
<keyword evidence="5" id="KW-0067">ATP-binding</keyword>
<dbReference type="Gene3D" id="3.40.50.300">
    <property type="entry name" value="P-loop containing nucleotide triphosphate hydrolases"/>
    <property type="match status" value="1"/>
</dbReference>
<proteinExistence type="inferred from homology"/>
<evidence type="ECO:0000256" key="2">
    <source>
        <dbReference type="ARBA" id="ARBA00010393"/>
    </source>
</evidence>
<evidence type="ECO:0000256" key="5">
    <source>
        <dbReference type="ARBA" id="ARBA00022840"/>
    </source>
</evidence>
<dbReference type="RefSeq" id="WP_036861475.1">
    <property type="nucleotide sequence ID" value="NZ_JRNS01000063.1"/>
</dbReference>
<evidence type="ECO:0000313" key="8">
    <source>
        <dbReference type="EMBL" id="KGF56739.1"/>
    </source>
</evidence>
<dbReference type="PANTHER" id="PTHR30473:SF1">
    <property type="entry name" value="PHOH-LIKE PROTEIN"/>
    <property type="match status" value="1"/>
</dbReference>
<dbReference type="Pfam" id="PF02562">
    <property type="entry name" value="PhoH"/>
    <property type="match status" value="1"/>
</dbReference>
<comment type="similarity">
    <text evidence="2">Belongs to the PhoH family.</text>
</comment>
<evidence type="ECO:0000256" key="1">
    <source>
        <dbReference type="ARBA" id="ARBA00004496"/>
    </source>
</evidence>
<reference evidence="8 9" key="1">
    <citation type="submission" date="2014-07" db="EMBL/GenBank/DDBJ databases">
        <authorList>
            <person name="McCorrison J."/>
            <person name="Sanka R."/>
            <person name="Torralba M."/>
            <person name="Gillis M."/>
            <person name="Haft D.H."/>
            <person name="Methe B."/>
            <person name="Sutton G."/>
            <person name="Nelson K.E."/>
        </authorList>
    </citation>
    <scope>NUCLEOTIDE SEQUENCE [LARGE SCALE GENOMIC DNA]</scope>
    <source>
        <strain evidence="8 9">DNF00666</strain>
    </source>
</reference>
<accession>A0A096DGT5</accession>
<keyword evidence="3" id="KW-0963">Cytoplasm</keyword>
<dbReference type="InterPro" id="IPR027417">
    <property type="entry name" value="P-loop_NTPase"/>
</dbReference>
<feature type="domain" description="PhoH-like protein" evidence="7">
    <location>
        <begin position="104"/>
        <end position="307"/>
    </location>
</feature>
<comment type="caution">
    <text evidence="8">The sequence shown here is derived from an EMBL/GenBank/DDBJ whole genome shotgun (WGS) entry which is preliminary data.</text>
</comment>